<keyword evidence="2" id="KW-1185">Reference proteome</keyword>
<protein>
    <submittedName>
        <fullName evidence="1">Uncharacterized protein</fullName>
    </submittedName>
</protein>
<dbReference type="EMBL" id="CP001842">
    <property type="protein sequence ID" value="ADB95860.1"/>
    <property type="molecule type" value="Genomic_DNA"/>
</dbReference>
<evidence type="ECO:0000313" key="2">
    <source>
        <dbReference type="Proteomes" id="UP000001405"/>
    </source>
</evidence>
<proteinExistence type="predicted"/>
<name>D3EQW0_ATETH</name>
<dbReference type="STRING" id="1453429.UCYN_11920"/>
<organism evidence="2">
    <name type="scientific">Atelocyanobacterium thalassa (isolate ALOHA)</name>
    <dbReference type="NCBI Taxonomy" id="1453429"/>
    <lineage>
        <taxon>Bacteria</taxon>
        <taxon>Bacillati</taxon>
        <taxon>Cyanobacteriota</taxon>
        <taxon>Cyanophyceae</taxon>
        <taxon>Oscillatoriophycideae</taxon>
        <taxon>Chroococcales</taxon>
        <taxon>Aphanothecaceae</taxon>
        <taxon>Candidatus Atelocyanobacterium</taxon>
        <taxon>Candidatus Atelocyanobacterium thalassae</taxon>
    </lineage>
</organism>
<gene>
    <name evidence="1" type="ordered locus">UCYN_11920</name>
</gene>
<accession>D3EQW0</accession>
<dbReference type="HOGENOM" id="CLU_3133464_0_0_3"/>
<sequence length="49" mass="5894">MINPIDTLSLELLEWYREENLTKISKHTVFKEILTRFIFNINDLKVLSN</sequence>
<dbReference type="AlphaFoldDB" id="D3EQW0"/>
<dbReference type="Proteomes" id="UP000001405">
    <property type="component" value="Chromosome"/>
</dbReference>
<reference evidence="1 2" key="1">
    <citation type="journal article" date="2010" name="Nature">
        <title>Metabolic streamlining in an open-ocean nitrogen-fixing cyanobacterium.</title>
        <authorList>
            <person name="Tripp H.J."/>
            <person name="Bench S.R."/>
            <person name="Turk K.A."/>
            <person name="Foster R.A."/>
            <person name="Desany B.A."/>
            <person name="Niazi F."/>
            <person name="Affourtit J.P."/>
            <person name="Zehr J.P."/>
        </authorList>
    </citation>
    <scope>NUCLEOTIDE SEQUENCE [LARGE SCALE GENOMIC DNA]</scope>
    <source>
        <strain evidence="2">ALOHA</strain>
    </source>
</reference>
<dbReference type="KEGG" id="cyu:UCYN_11920"/>
<evidence type="ECO:0000313" key="1">
    <source>
        <dbReference type="EMBL" id="ADB95860.1"/>
    </source>
</evidence>